<dbReference type="Gene3D" id="3.40.50.1820">
    <property type="entry name" value="alpha/beta hydrolase"/>
    <property type="match status" value="1"/>
</dbReference>
<proteinExistence type="predicted"/>
<dbReference type="Proteomes" id="UP000053660">
    <property type="component" value="Unassembled WGS sequence"/>
</dbReference>
<keyword evidence="3" id="KW-1185">Reference proteome</keyword>
<sequence length="116" mass="12599">SGGGYKTSSAGVSQDRGIYVLPIPGAAHHLDLRTPNTCDPNTVANARYQIVQILTCWVKGCQTIPKLNDLPKMVVPNNVTCKDIDQGYPWGQSNSGSTLFHAVTTVLIICIYSYLF</sequence>
<dbReference type="InterPro" id="IPR029058">
    <property type="entry name" value="AB_hydrolase_fold"/>
</dbReference>
<keyword evidence="1" id="KW-0812">Transmembrane</keyword>
<gene>
    <name evidence="2" type="ORF">OESDEN_24458</name>
</gene>
<protein>
    <submittedName>
        <fullName evidence="2">Uncharacterized protein</fullName>
    </submittedName>
</protein>
<evidence type="ECO:0000313" key="2">
    <source>
        <dbReference type="EMBL" id="KHJ75923.1"/>
    </source>
</evidence>
<dbReference type="OrthoDB" id="2130629at2759"/>
<evidence type="ECO:0000313" key="3">
    <source>
        <dbReference type="Proteomes" id="UP000053660"/>
    </source>
</evidence>
<reference evidence="2 3" key="1">
    <citation type="submission" date="2014-03" db="EMBL/GenBank/DDBJ databases">
        <title>Draft genome of the hookworm Oesophagostomum dentatum.</title>
        <authorList>
            <person name="Mitreva M."/>
        </authorList>
    </citation>
    <scope>NUCLEOTIDE SEQUENCE [LARGE SCALE GENOMIC DNA]</scope>
    <source>
        <strain evidence="2 3">OD-Hann</strain>
    </source>
</reference>
<dbReference type="EMBL" id="KN612268">
    <property type="protein sequence ID" value="KHJ75923.1"/>
    <property type="molecule type" value="Genomic_DNA"/>
</dbReference>
<name>A0A0B1RS74_OESDE</name>
<organism evidence="2 3">
    <name type="scientific">Oesophagostomum dentatum</name>
    <name type="common">Nodular worm</name>
    <dbReference type="NCBI Taxonomy" id="61180"/>
    <lineage>
        <taxon>Eukaryota</taxon>
        <taxon>Metazoa</taxon>
        <taxon>Ecdysozoa</taxon>
        <taxon>Nematoda</taxon>
        <taxon>Chromadorea</taxon>
        <taxon>Rhabditida</taxon>
        <taxon>Rhabditina</taxon>
        <taxon>Rhabditomorpha</taxon>
        <taxon>Strongyloidea</taxon>
        <taxon>Strongylidae</taxon>
        <taxon>Oesophagostomum</taxon>
    </lineage>
</organism>
<keyword evidence="1" id="KW-1133">Transmembrane helix</keyword>
<accession>A0A0B1RS74</accession>
<feature type="transmembrane region" description="Helical" evidence="1">
    <location>
        <begin position="98"/>
        <end position="115"/>
    </location>
</feature>
<feature type="non-terminal residue" evidence="2">
    <location>
        <position position="1"/>
    </location>
</feature>
<dbReference type="AlphaFoldDB" id="A0A0B1RS74"/>
<keyword evidence="1" id="KW-0472">Membrane</keyword>
<evidence type="ECO:0000256" key="1">
    <source>
        <dbReference type="SAM" id="Phobius"/>
    </source>
</evidence>